<dbReference type="Proteomes" id="UP000027632">
    <property type="component" value="Unassembled WGS sequence"/>
</dbReference>
<dbReference type="EMBL" id="JJMG01000169">
    <property type="protein sequence ID" value="KEG39986.1"/>
    <property type="molecule type" value="Genomic_DNA"/>
</dbReference>
<organism evidence="2 3">
    <name type="scientific">Streptomyces griseorubens</name>
    <dbReference type="NCBI Taxonomy" id="66897"/>
    <lineage>
        <taxon>Bacteria</taxon>
        <taxon>Bacillati</taxon>
        <taxon>Actinomycetota</taxon>
        <taxon>Actinomycetes</taxon>
        <taxon>Kitasatosporales</taxon>
        <taxon>Streptomycetaceae</taxon>
        <taxon>Streptomyces</taxon>
        <taxon>Streptomyces althioticus group</taxon>
    </lineage>
</organism>
<proteinExistence type="predicted"/>
<keyword evidence="3" id="KW-1185">Reference proteome</keyword>
<comment type="caution">
    <text evidence="2">The sequence shown here is derived from an EMBL/GenBank/DDBJ whole genome shotgun (WGS) entry which is preliminary data.</text>
</comment>
<feature type="region of interest" description="Disordered" evidence="1">
    <location>
        <begin position="31"/>
        <end position="56"/>
    </location>
</feature>
<feature type="compositionally biased region" description="Low complexity" evidence="1">
    <location>
        <begin position="40"/>
        <end position="54"/>
    </location>
</feature>
<evidence type="ECO:0000256" key="1">
    <source>
        <dbReference type="SAM" id="MobiDB-lite"/>
    </source>
</evidence>
<evidence type="ECO:0000313" key="2">
    <source>
        <dbReference type="EMBL" id="KEG39986.1"/>
    </source>
</evidence>
<evidence type="ECO:0000313" key="3">
    <source>
        <dbReference type="Proteomes" id="UP000027632"/>
    </source>
</evidence>
<sequence length="173" mass="16969">MEEVVQEVVGGAAVAVEADHSVGREVGAVLGDDVEQPGPAGAAGADETHGAAAGEQPHQRLPLVLAGQEGQRGLLGARGDGRGGGALRLGAFGLGELAGAGGPLGGRAGLDLAAVDGVDGQQEVPGDELHRAGGHGRVLSEVGGEGFPGRALARRVAAVAVLLGSRVVRVHRS</sequence>
<gene>
    <name evidence="2" type="ORF">DJ64_11745</name>
</gene>
<reference evidence="2 3" key="1">
    <citation type="submission" date="2014-04" db="EMBL/GenBank/DDBJ databases">
        <title>Draft genome sequence of the novel Streptomyces griseorubens JSD-1 playing a role in carbon and nitrogen cycle.</title>
        <authorList>
            <consortium name="Shanghai Jiao Tong University"/>
            <person name="Feng H."/>
            <person name="Sun Y."/>
            <person name="Zhi Y."/>
            <person name="Mao L."/>
            <person name="Luo Y."/>
            <person name="Wei X."/>
            <person name="Zhou P."/>
        </authorList>
    </citation>
    <scope>NUCLEOTIDE SEQUENCE [LARGE SCALE GENOMIC DNA]</scope>
    <source>
        <strain evidence="2 3">JSD-1</strain>
    </source>
</reference>
<protein>
    <submittedName>
        <fullName evidence="2">Uncharacterized protein</fullName>
    </submittedName>
</protein>
<accession>A0ABR4SYZ8</accession>
<name>A0ABR4SYZ8_9ACTN</name>